<reference evidence="3 4" key="1">
    <citation type="submission" date="2019-03" db="EMBL/GenBank/DDBJ databases">
        <title>Draft genome sequences of novel Actinobacteria.</title>
        <authorList>
            <person name="Sahin N."/>
            <person name="Ay H."/>
            <person name="Saygin H."/>
        </authorList>
    </citation>
    <scope>NUCLEOTIDE SEQUENCE [LARGE SCALE GENOMIC DNA]</scope>
    <source>
        <strain evidence="3 4">DSM 41900</strain>
    </source>
</reference>
<proteinExistence type="predicted"/>
<keyword evidence="2" id="KW-0732">Signal</keyword>
<sequence>MKQSTVKTLGAAALGAAIAASAAGAATAANLENLQSAAGDVVRTLPADSATDVLPDGAGNVVETGTQLLDNGSEALPLASDTLSHTSSSDDTLDSVQGLLGGMPLGDPNSVDLGDAGDVLGPAGDLLGSAHLL</sequence>
<keyword evidence="3" id="KW-0067">ATP-binding</keyword>
<feature type="chain" id="PRO_5020831098" evidence="2">
    <location>
        <begin position="29"/>
        <end position="133"/>
    </location>
</feature>
<keyword evidence="4" id="KW-1185">Reference proteome</keyword>
<feature type="compositionally biased region" description="Low complexity" evidence="1">
    <location>
        <begin position="79"/>
        <end position="90"/>
    </location>
</feature>
<evidence type="ECO:0000256" key="2">
    <source>
        <dbReference type="SAM" id="SignalP"/>
    </source>
</evidence>
<keyword evidence="3" id="KW-0547">Nucleotide-binding</keyword>
<name>A0A4R4TFM5_9ACTN</name>
<comment type="caution">
    <text evidence="3">The sequence shown here is derived from an EMBL/GenBank/DDBJ whole genome shotgun (WGS) entry which is preliminary data.</text>
</comment>
<dbReference type="OrthoDB" id="9860260at2"/>
<dbReference type="Proteomes" id="UP000295345">
    <property type="component" value="Unassembled WGS sequence"/>
</dbReference>
<evidence type="ECO:0000256" key="1">
    <source>
        <dbReference type="SAM" id="MobiDB-lite"/>
    </source>
</evidence>
<accession>A0A4R4TFM5</accession>
<evidence type="ECO:0000313" key="3">
    <source>
        <dbReference type="EMBL" id="TDC76468.1"/>
    </source>
</evidence>
<feature type="signal peptide" evidence="2">
    <location>
        <begin position="1"/>
        <end position="28"/>
    </location>
</feature>
<dbReference type="EMBL" id="SMKI01000076">
    <property type="protein sequence ID" value="TDC76468.1"/>
    <property type="molecule type" value="Genomic_DNA"/>
</dbReference>
<feature type="region of interest" description="Disordered" evidence="1">
    <location>
        <begin position="79"/>
        <end position="101"/>
    </location>
</feature>
<gene>
    <name evidence="3" type="ORF">E1283_09695</name>
</gene>
<dbReference type="GO" id="GO:0005524">
    <property type="term" value="F:ATP binding"/>
    <property type="evidence" value="ECO:0007669"/>
    <property type="project" value="UniProtKB-KW"/>
</dbReference>
<organism evidence="3 4">
    <name type="scientific">Streptomyces hainanensis</name>
    <dbReference type="NCBI Taxonomy" id="402648"/>
    <lineage>
        <taxon>Bacteria</taxon>
        <taxon>Bacillati</taxon>
        <taxon>Actinomycetota</taxon>
        <taxon>Actinomycetes</taxon>
        <taxon>Kitasatosporales</taxon>
        <taxon>Streptomycetaceae</taxon>
        <taxon>Streptomyces</taxon>
    </lineage>
</organism>
<evidence type="ECO:0000313" key="4">
    <source>
        <dbReference type="Proteomes" id="UP000295345"/>
    </source>
</evidence>
<dbReference type="RefSeq" id="WP_132817532.1">
    <property type="nucleotide sequence ID" value="NZ_SMKI01000076.1"/>
</dbReference>
<dbReference type="AlphaFoldDB" id="A0A4R4TFM5"/>
<protein>
    <submittedName>
        <fullName evidence="3">ATP-binding protein</fullName>
    </submittedName>
</protein>